<reference evidence="1 2" key="4">
    <citation type="journal article" date="2011" name="BMC Genomics">
        <title>RNA-Seq improves annotation of protein-coding genes in the cucumber genome.</title>
        <authorList>
            <person name="Li Z."/>
            <person name="Zhang Z."/>
            <person name="Yan P."/>
            <person name="Huang S."/>
            <person name="Fei Z."/>
            <person name="Lin K."/>
        </authorList>
    </citation>
    <scope>NUCLEOTIDE SEQUENCE [LARGE SCALE GENOMIC DNA]</scope>
    <source>
        <strain evidence="2">cv. 9930</strain>
    </source>
</reference>
<organism evidence="1 2">
    <name type="scientific">Cucumis sativus</name>
    <name type="common">Cucumber</name>
    <dbReference type="NCBI Taxonomy" id="3659"/>
    <lineage>
        <taxon>Eukaryota</taxon>
        <taxon>Viridiplantae</taxon>
        <taxon>Streptophyta</taxon>
        <taxon>Embryophyta</taxon>
        <taxon>Tracheophyta</taxon>
        <taxon>Spermatophyta</taxon>
        <taxon>Magnoliopsida</taxon>
        <taxon>eudicotyledons</taxon>
        <taxon>Gunneridae</taxon>
        <taxon>Pentapetalae</taxon>
        <taxon>rosids</taxon>
        <taxon>fabids</taxon>
        <taxon>Cucurbitales</taxon>
        <taxon>Cucurbitaceae</taxon>
        <taxon>Benincaseae</taxon>
        <taxon>Cucumis</taxon>
    </lineage>
</organism>
<reference evidence="1 2" key="1">
    <citation type="journal article" date="2009" name="Nat. Genet.">
        <title>The genome of the cucumber, Cucumis sativus L.</title>
        <authorList>
            <person name="Huang S."/>
            <person name="Li R."/>
            <person name="Zhang Z."/>
            <person name="Li L."/>
            <person name="Gu X."/>
            <person name="Fan W."/>
            <person name="Lucas W.J."/>
            <person name="Wang X."/>
            <person name="Xie B."/>
            <person name="Ni P."/>
            <person name="Ren Y."/>
            <person name="Zhu H."/>
            <person name="Li J."/>
            <person name="Lin K."/>
            <person name="Jin W."/>
            <person name="Fei Z."/>
            <person name="Li G."/>
            <person name="Staub J."/>
            <person name="Kilian A."/>
            <person name="van der Vossen E.A."/>
            <person name="Wu Y."/>
            <person name="Guo J."/>
            <person name="He J."/>
            <person name="Jia Z."/>
            <person name="Ren Y."/>
            <person name="Tian G."/>
            <person name="Lu Y."/>
            <person name="Ruan J."/>
            <person name="Qian W."/>
            <person name="Wang M."/>
            <person name="Huang Q."/>
            <person name="Li B."/>
            <person name="Xuan Z."/>
            <person name="Cao J."/>
            <person name="Asan"/>
            <person name="Wu Z."/>
            <person name="Zhang J."/>
            <person name="Cai Q."/>
            <person name="Bai Y."/>
            <person name="Zhao B."/>
            <person name="Han Y."/>
            <person name="Li Y."/>
            <person name="Li X."/>
            <person name="Wang S."/>
            <person name="Shi Q."/>
            <person name="Liu S."/>
            <person name="Cho W.K."/>
            <person name="Kim J.Y."/>
            <person name="Xu Y."/>
            <person name="Heller-Uszynska K."/>
            <person name="Miao H."/>
            <person name="Cheng Z."/>
            <person name="Zhang S."/>
            <person name="Wu J."/>
            <person name="Yang Y."/>
            <person name="Kang H."/>
            <person name="Li M."/>
            <person name="Liang H."/>
            <person name="Ren X."/>
            <person name="Shi Z."/>
            <person name="Wen M."/>
            <person name="Jian M."/>
            <person name="Yang H."/>
            <person name="Zhang G."/>
            <person name="Yang Z."/>
            <person name="Chen R."/>
            <person name="Liu S."/>
            <person name="Li J."/>
            <person name="Ma L."/>
            <person name="Liu H."/>
            <person name="Zhou Y."/>
            <person name="Zhao J."/>
            <person name="Fang X."/>
            <person name="Li G."/>
            <person name="Fang L."/>
            <person name="Li Y."/>
            <person name="Liu D."/>
            <person name="Zheng H."/>
            <person name="Zhang Y."/>
            <person name="Qin N."/>
            <person name="Li Z."/>
            <person name="Yang G."/>
            <person name="Yang S."/>
            <person name="Bolund L."/>
            <person name="Kristiansen K."/>
            <person name="Zheng H."/>
            <person name="Li S."/>
            <person name="Zhang X."/>
            <person name="Yang H."/>
            <person name="Wang J."/>
            <person name="Sun R."/>
            <person name="Zhang B."/>
            <person name="Jiang S."/>
            <person name="Wang J."/>
            <person name="Du Y."/>
            <person name="Li S."/>
        </authorList>
    </citation>
    <scope>NUCLEOTIDE SEQUENCE [LARGE SCALE GENOMIC DNA]</scope>
    <source>
        <strain evidence="2">cv. 9930</strain>
    </source>
</reference>
<reference evidence="1 2" key="2">
    <citation type="journal article" date="2009" name="PLoS ONE">
        <title>An integrated genetic and cytogenetic map of the cucumber genome.</title>
        <authorList>
            <person name="Ren Y."/>
            <person name="Zhang Z."/>
            <person name="Liu J."/>
            <person name="Staub J.E."/>
            <person name="Han Y."/>
            <person name="Cheng Z."/>
            <person name="Li X."/>
            <person name="Lu J."/>
            <person name="Miao H."/>
            <person name="Kang H."/>
            <person name="Xie B."/>
            <person name="Gu X."/>
            <person name="Wang X."/>
            <person name="Du Y."/>
            <person name="Jin W."/>
            <person name="Huang S."/>
        </authorList>
    </citation>
    <scope>NUCLEOTIDE SEQUENCE [LARGE SCALE GENOMIC DNA]</scope>
    <source>
        <strain evidence="2">cv. 9930</strain>
    </source>
</reference>
<protein>
    <submittedName>
        <fullName evidence="1">Uncharacterized protein</fullName>
    </submittedName>
</protein>
<dbReference type="Proteomes" id="UP000029981">
    <property type="component" value="Chromosome 5"/>
</dbReference>
<evidence type="ECO:0000313" key="2">
    <source>
        <dbReference type="Proteomes" id="UP000029981"/>
    </source>
</evidence>
<accession>A0A0A0KQW2</accession>
<keyword evidence="2" id="KW-1185">Reference proteome</keyword>
<name>A0A0A0KQW2_CUCSA</name>
<evidence type="ECO:0000313" key="1">
    <source>
        <dbReference type="EMBL" id="KGN50091.1"/>
    </source>
</evidence>
<gene>
    <name evidence="1" type="ORF">Csa_5G153060</name>
</gene>
<dbReference type="EMBL" id="CM002926">
    <property type="protein sequence ID" value="KGN50091.1"/>
    <property type="molecule type" value="Genomic_DNA"/>
</dbReference>
<reference evidence="1 2" key="3">
    <citation type="journal article" date="2010" name="BMC Genomics">
        <title>Transcriptome sequencing and comparative analysis of cucumber flowers with different sex types.</title>
        <authorList>
            <person name="Guo S."/>
            <person name="Zheng Y."/>
            <person name="Joung J.G."/>
            <person name="Liu S."/>
            <person name="Zhang Z."/>
            <person name="Crasta O.R."/>
            <person name="Sobral B.W."/>
            <person name="Xu Y."/>
            <person name="Huang S."/>
            <person name="Fei Z."/>
        </authorList>
    </citation>
    <scope>NUCLEOTIDE SEQUENCE [LARGE SCALE GENOMIC DNA]</scope>
    <source>
        <strain evidence="2">cv. 9930</strain>
    </source>
</reference>
<dbReference type="AlphaFoldDB" id="A0A0A0KQW2"/>
<sequence>MGPSPFFSFASCGFKQTQKQTETVPCLILTYCSMETCVVDYSVISPLRWPTSLVFKWRNDMKPLEKASSLVAWPMATICLGIDGKSFTHCLKYSLFAFFTFFYLLKYVKGKAISEF</sequence>
<proteinExistence type="predicted"/>
<dbReference type="Gramene" id="KGN50091">
    <property type="protein sequence ID" value="KGN50091"/>
    <property type="gene ID" value="Csa_5G153060"/>
</dbReference>